<dbReference type="InterPro" id="IPR002656">
    <property type="entry name" value="Acyl_transf_3_dom"/>
</dbReference>
<protein>
    <recommendedName>
        <fullName evidence="6">Acyl_transf_3 domain-containing protein</fullName>
    </recommendedName>
</protein>
<evidence type="ECO:0000256" key="1">
    <source>
        <dbReference type="SAM" id="Phobius"/>
    </source>
</evidence>
<dbReference type="Proteomes" id="UP000783686">
    <property type="component" value="Unassembled WGS sequence"/>
</dbReference>
<gene>
    <name evidence="4" type="ORF">BOKJ2_LOCUS7516</name>
</gene>
<feature type="domain" description="Acyltransferase 3" evidence="2">
    <location>
        <begin position="12"/>
        <end position="330"/>
    </location>
</feature>
<feature type="transmembrane region" description="Helical" evidence="1">
    <location>
        <begin position="12"/>
        <end position="31"/>
    </location>
</feature>
<evidence type="ECO:0000259" key="2">
    <source>
        <dbReference type="Pfam" id="PF01757"/>
    </source>
</evidence>
<dbReference type="Proteomes" id="UP000614601">
    <property type="component" value="Unassembled WGS sequence"/>
</dbReference>
<reference evidence="4" key="1">
    <citation type="submission" date="2020-09" db="EMBL/GenBank/DDBJ databases">
        <authorList>
            <person name="Kikuchi T."/>
        </authorList>
    </citation>
    <scope>NUCLEOTIDE SEQUENCE</scope>
    <source>
        <strain evidence="4">SH1</strain>
    </source>
</reference>
<dbReference type="InterPro" id="IPR050879">
    <property type="entry name" value="Acyltransferase_3"/>
</dbReference>
<dbReference type="GO" id="GO:0000271">
    <property type="term" value="P:polysaccharide biosynthetic process"/>
    <property type="evidence" value="ECO:0007669"/>
    <property type="project" value="TreeGrafter"/>
</dbReference>
<dbReference type="GO" id="GO:0016747">
    <property type="term" value="F:acyltransferase activity, transferring groups other than amino-acyl groups"/>
    <property type="evidence" value="ECO:0007669"/>
    <property type="project" value="InterPro"/>
</dbReference>
<sequence length="710" mass="81930">MTAVTHAPKRLDLQGLRCIAIVAVLLFHIWPKRFPNGYLGVDMFFVLSGYLMYTILSAKPLNTVTITDFYYRRIKRIIPTYLFVIIMSLTIGFIVFTSREYGYLVKESLTAATLTSNMLNLPENGYFKINNEFTLFLHTWSLSVEFQFYLICPILFGTLSCLSDKNKFNGILFWLVVAVTSFAFQWYYTYERNISHMSLPARIWQFFFGFAVGMARAMQNDNAYVSLDGKQTQPAFNTYYTKSAITLFVLLPILLMPDYIDAVVLRVLATLVTAIVIYDAGDSVCSNSCVVWIGDISYSVYLAHWPIIKILEYNIDKNDGGFTLVQGLFIIMSSIQIGNSIESCFGKLNQHITSWSRLLLVLLALYSTLLSSQFYIYQRIPNTKMVQNGTLLSWNDPNYINFVDKMYQKRDRALNMSVPELVQFNQGMIDYIDNYFPLCKNESMKKYPDQKWWYIKYHFACSVDGQGDKEIVLIGNSVARDIFSGFKQLWKSRYKRLTIVGESLVVPFRTRNYTKGNKYINLLKRWDRPIDIVIVQHSYFYIPKEYEHGNMADNMNFFYKELQPLVKEVIMLGMPEVWSAQNQQKLFKVIEKQEDYNAISVDWKARKALYANKLKMVLNLKCEKCLPVDFCRSICSKITGKCYSILPNGIMVFRDFIHTTLIGSFFSVPAHFNSAQPTPVQASTSQHNPALICPLFSSPVYPSSFQLSSD</sequence>
<feature type="transmembrane region" description="Helical" evidence="1">
    <location>
        <begin position="239"/>
        <end position="256"/>
    </location>
</feature>
<keyword evidence="1" id="KW-1133">Transmembrane helix</keyword>
<feature type="transmembrane region" description="Helical" evidence="1">
    <location>
        <begin position="170"/>
        <end position="189"/>
    </location>
</feature>
<comment type="caution">
    <text evidence="4">The sequence shown here is derived from an EMBL/GenBank/DDBJ whole genome shotgun (WGS) entry which is preliminary data.</text>
</comment>
<feature type="transmembrane region" description="Helical" evidence="1">
    <location>
        <begin position="358"/>
        <end position="377"/>
    </location>
</feature>
<keyword evidence="1" id="KW-0812">Transmembrane</keyword>
<feature type="transmembrane region" description="Helical" evidence="1">
    <location>
        <begin position="201"/>
        <end position="218"/>
    </location>
</feature>
<dbReference type="GO" id="GO:0016020">
    <property type="term" value="C:membrane"/>
    <property type="evidence" value="ECO:0007669"/>
    <property type="project" value="TreeGrafter"/>
</dbReference>
<dbReference type="EMBL" id="CAJFCW020000004">
    <property type="protein sequence ID" value="CAG9109952.1"/>
    <property type="molecule type" value="Genomic_DNA"/>
</dbReference>
<feature type="transmembrane region" description="Helical" evidence="1">
    <location>
        <begin position="77"/>
        <end position="96"/>
    </location>
</feature>
<evidence type="ECO:0000313" key="4">
    <source>
        <dbReference type="EMBL" id="CAD5218306.1"/>
    </source>
</evidence>
<dbReference type="PANTHER" id="PTHR23028:SF53">
    <property type="entry name" value="ACYL_TRANSF_3 DOMAIN-CONTAINING PROTEIN"/>
    <property type="match status" value="1"/>
</dbReference>
<feature type="transmembrane region" description="Helical" evidence="1">
    <location>
        <begin position="37"/>
        <end position="56"/>
    </location>
</feature>
<organism evidence="4 5">
    <name type="scientific">Bursaphelenchus okinawaensis</name>
    <dbReference type="NCBI Taxonomy" id="465554"/>
    <lineage>
        <taxon>Eukaryota</taxon>
        <taxon>Metazoa</taxon>
        <taxon>Ecdysozoa</taxon>
        <taxon>Nematoda</taxon>
        <taxon>Chromadorea</taxon>
        <taxon>Rhabditida</taxon>
        <taxon>Tylenchina</taxon>
        <taxon>Tylenchomorpha</taxon>
        <taxon>Aphelenchoidea</taxon>
        <taxon>Aphelenchoididae</taxon>
        <taxon>Bursaphelenchus</taxon>
    </lineage>
</organism>
<dbReference type="InterPro" id="IPR043968">
    <property type="entry name" value="SGNH"/>
</dbReference>
<dbReference type="PANTHER" id="PTHR23028">
    <property type="entry name" value="ACETYLTRANSFERASE"/>
    <property type="match status" value="1"/>
</dbReference>
<proteinExistence type="predicted"/>
<feature type="transmembrane region" description="Helical" evidence="1">
    <location>
        <begin position="146"/>
        <end position="163"/>
    </location>
</feature>
<accession>A0A811KSQ3</accession>
<dbReference type="AlphaFoldDB" id="A0A811KSQ3"/>
<dbReference type="Pfam" id="PF01757">
    <property type="entry name" value="Acyl_transf_3"/>
    <property type="match status" value="1"/>
</dbReference>
<feature type="domain" description="SGNH" evidence="3">
    <location>
        <begin position="460"/>
        <end position="664"/>
    </location>
</feature>
<evidence type="ECO:0008006" key="6">
    <source>
        <dbReference type="Google" id="ProtNLM"/>
    </source>
</evidence>
<dbReference type="Pfam" id="PF19040">
    <property type="entry name" value="SGNH"/>
    <property type="match status" value="1"/>
</dbReference>
<keyword evidence="5" id="KW-1185">Reference proteome</keyword>
<dbReference type="OrthoDB" id="92766at2759"/>
<evidence type="ECO:0000259" key="3">
    <source>
        <dbReference type="Pfam" id="PF19040"/>
    </source>
</evidence>
<evidence type="ECO:0000313" key="5">
    <source>
        <dbReference type="Proteomes" id="UP000614601"/>
    </source>
</evidence>
<feature type="transmembrane region" description="Helical" evidence="1">
    <location>
        <begin position="262"/>
        <end position="278"/>
    </location>
</feature>
<feature type="transmembrane region" description="Helical" evidence="1">
    <location>
        <begin position="290"/>
        <end position="308"/>
    </location>
</feature>
<feature type="transmembrane region" description="Helical" evidence="1">
    <location>
        <begin position="320"/>
        <end position="337"/>
    </location>
</feature>
<dbReference type="EMBL" id="CAJFDH010000004">
    <property type="protein sequence ID" value="CAD5218306.1"/>
    <property type="molecule type" value="Genomic_DNA"/>
</dbReference>
<name>A0A811KSQ3_9BILA</name>
<keyword evidence="1" id="KW-0472">Membrane</keyword>